<accession>A0ABX0V2T8</accession>
<keyword evidence="13 14" id="KW-0998">Cell outer membrane</keyword>
<feature type="domain" description="TonB-dependent receptor plug" evidence="18">
    <location>
        <begin position="81"/>
        <end position="189"/>
    </location>
</feature>
<dbReference type="PANTHER" id="PTHR32552:SF68">
    <property type="entry name" value="FERRICHROME OUTER MEMBRANE TRANSPORTER_PHAGE RECEPTOR"/>
    <property type="match status" value="1"/>
</dbReference>
<dbReference type="Pfam" id="PF00593">
    <property type="entry name" value="TonB_dep_Rec_b-barrel"/>
    <property type="match status" value="1"/>
</dbReference>
<evidence type="ECO:0000256" key="12">
    <source>
        <dbReference type="ARBA" id="ARBA00023170"/>
    </source>
</evidence>
<proteinExistence type="inferred from homology"/>
<evidence type="ECO:0000256" key="4">
    <source>
        <dbReference type="ARBA" id="ARBA00022452"/>
    </source>
</evidence>
<dbReference type="InterPro" id="IPR039426">
    <property type="entry name" value="TonB-dep_rcpt-like"/>
</dbReference>
<keyword evidence="7 16" id="KW-0732">Signal</keyword>
<evidence type="ECO:0000313" key="20">
    <source>
        <dbReference type="Proteomes" id="UP001429580"/>
    </source>
</evidence>
<comment type="caution">
    <text evidence="19">The sequence shown here is derived from an EMBL/GenBank/DDBJ whole genome shotgun (WGS) entry which is preliminary data.</text>
</comment>
<evidence type="ECO:0000313" key="19">
    <source>
        <dbReference type="EMBL" id="NIJ58859.1"/>
    </source>
</evidence>
<keyword evidence="11 14" id="KW-0472">Membrane</keyword>
<keyword evidence="10 15" id="KW-0798">TonB box</keyword>
<evidence type="ECO:0000256" key="1">
    <source>
        <dbReference type="ARBA" id="ARBA00004571"/>
    </source>
</evidence>
<evidence type="ECO:0000256" key="3">
    <source>
        <dbReference type="ARBA" id="ARBA00022448"/>
    </source>
</evidence>
<evidence type="ECO:0000256" key="7">
    <source>
        <dbReference type="ARBA" id="ARBA00022729"/>
    </source>
</evidence>
<evidence type="ECO:0000256" key="10">
    <source>
        <dbReference type="ARBA" id="ARBA00023077"/>
    </source>
</evidence>
<dbReference type="SUPFAM" id="SSF56935">
    <property type="entry name" value="Porins"/>
    <property type="match status" value="1"/>
</dbReference>
<comment type="similarity">
    <text evidence="2 14 15">Belongs to the TonB-dependent receptor family.</text>
</comment>
<dbReference type="InterPro" id="IPR000531">
    <property type="entry name" value="Beta-barrel_TonB"/>
</dbReference>
<organism evidence="19 20">
    <name type="scientific">Pseudochelatococcus lubricantis</name>
    <dbReference type="NCBI Taxonomy" id="1538102"/>
    <lineage>
        <taxon>Bacteria</taxon>
        <taxon>Pseudomonadati</taxon>
        <taxon>Pseudomonadota</taxon>
        <taxon>Alphaproteobacteria</taxon>
        <taxon>Hyphomicrobiales</taxon>
        <taxon>Chelatococcaceae</taxon>
        <taxon>Pseudochelatococcus</taxon>
    </lineage>
</organism>
<keyword evidence="6 14" id="KW-0812">Transmembrane</keyword>
<evidence type="ECO:0000256" key="9">
    <source>
        <dbReference type="ARBA" id="ARBA00023065"/>
    </source>
</evidence>
<feature type="domain" description="TonB-dependent receptor-like beta-barrel" evidence="17">
    <location>
        <begin position="262"/>
        <end position="718"/>
    </location>
</feature>
<reference evidence="19 20" key="1">
    <citation type="submission" date="2020-03" db="EMBL/GenBank/DDBJ databases">
        <title>Genomic Encyclopedia of Type Strains, Phase IV (KMG-IV): sequencing the most valuable type-strain genomes for metagenomic binning, comparative biology and taxonomic classification.</title>
        <authorList>
            <person name="Goeker M."/>
        </authorList>
    </citation>
    <scope>NUCLEOTIDE SEQUENCE [LARGE SCALE GENOMIC DNA]</scope>
    <source>
        <strain evidence="19 20">DSM 103870</strain>
    </source>
</reference>
<dbReference type="InterPro" id="IPR012910">
    <property type="entry name" value="Plug_dom"/>
</dbReference>
<dbReference type="EMBL" id="JAASQI010000006">
    <property type="protein sequence ID" value="NIJ58859.1"/>
    <property type="molecule type" value="Genomic_DNA"/>
</dbReference>
<protein>
    <submittedName>
        <fullName evidence="19">Iron complex outermembrane receptor protein</fullName>
    </submittedName>
</protein>
<keyword evidence="5" id="KW-0410">Iron transport</keyword>
<evidence type="ECO:0000259" key="17">
    <source>
        <dbReference type="Pfam" id="PF00593"/>
    </source>
</evidence>
<keyword evidence="9" id="KW-0406">Ion transport</keyword>
<dbReference type="Gene3D" id="2.40.170.20">
    <property type="entry name" value="TonB-dependent receptor, beta-barrel domain"/>
    <property type="match status" value="1"/>
</dbReference>
<keyword evidence="12 19" id="KW-0675">Receptor</keyword>
<evidence type="ECO:0000256" key="14">
    <source>
        <dbReference type="PROSITE-ProRule" id="PRU01360"/>
    </source>
</evidence>
<evidence type="ECO:0000256" key="13">
    <source>
        <dbReference type="ARBA" id="ARBA00023237"/>
    </source>
</evidence>
<evidence type="ECO:0000256" key="8">
    <source>
        <dbReference type="ARBA" id="ARBA00023004"/>
    </source>
</evidence>
<feature type="chain" id="PRO_5045067125" evidence="16">
    <location>
        <begin position="33"/>
        <end position="750"/>
    </location>
</feature>
<dbReference type="Gene3D" id="2.170.130.10">
    <property type="entry name" value="TonB-dependent receptor, plug domain"/>
    <property type="match status" value="1"/>
</dbReference>
<evidence type="ECO:0000256" key="11">
    <source>
        <dbReference type="ARBA" id="ARBA00023136"/>
    </source>
</evidence>
<dbReference type="NCBIfam" id="TIGR01783">
    <property type="entry name" value="TonB-siderophor"/>
    <property type="match status" value="1"/>
</dbReference>
<dbReference type="InterPro" id="IPR037066">
    <property type="entry name" value="Plug_dom_sf"/>
</dbReference>
<comment type="subcellular location">
    <subcellularLocation>
        <location evidence="1 14">Cell outer membrane</location>
        <topology evidence="1 14">Multi-pass membrane protein</topology>
    </subcellularLocation>
</comment>
<keyword evidence="3 14" id="KW-0813">Transport</keyword>
<dbReference type="Proteomes" id="UP001429580">
    <property type="component" value="Unassembled WGS sequence"/>
</dbReference>
<evidence type="ECO:0000256" key="5">
    <source>
        <dbReference type="ARBA" id="ARBA00022496"/>
    </source>
</evidence>
<keyword evidence="8" id="KW-0408">Iron</keyword>
<dbReference type="CDD" id="cd01347">
    <property type="entry name" value="ligand_gated_channel"/>
    <property type="match status" value="1"/>
</dbReference>
<dbReference type="PROSITE" id="PS52016">
    <property type="entry name" value="TONB_DEPENDENT_REC_3"/>
    <property type="match status" value="1"/>
</dbReference>
<evidence type="ECO:0000259" key="18">
    <source>
        <dbReference type="Pfam" id="PF07715"/>
    </source>
</evidence>
<dbReference type="Pfam" id="PF07715">
    <property type="entry name" value="Plug"/>
    <property type="match status" value="1"/>
</dbReference>
<evidence type="ECO:0000256" key="2">
    <source>
        <dbReference type="ARBA" id="ARBA00009810"/>
    </source>
</evidence>
<name>A0ABX0V2T8_9HYPH</name>
<dbReference type="InterPro" id="IPR036942">
    <property type="entry name" value="Beta-barrel_TonB_sf"/>
</dbReference>
<keyword evidence="4 14" id="KW-1134">Transmembrane beta strand</keyword>
<sequence>MRNLSGSTPILRAGGRLLITASLLAIASHAAAQRASGAQSNGETAVLETIVVEEAKETAAGPVNGYIARRSATATKTDTPLIETPRSLSVIPRQQIVDQGAQSVSQALRYSAGVVSETRPTNGRYDSVFLRGFGGGGTQAAYINYLDGLKLQRGISYAIPSVEVYGLERIEILRGPASVLFGQVSPGGIVNQVSKRPQSTPHGEIQLQGGTWNKLQGAFDIGGPVDPDKKLLYRIVGLGRAADTQVDHTREERIYIAPSLTWQPTAATSFTILSSYQRDPETGFYGGLPASGTRLPNPNGRIPTSFFPGDPVFEGFSRDTAQIGYAFSHRFNDTWTVRQNARFQHIESKFKTLAAAGIAGDLRTIVRRPGYSRERMNGFVVDNQVEARFETGALSHTALVGLDYQYSWANRSLNSGGTAPSIDFTRPVYFQPFTAPGIAYTDREQNFAGLYAQDQIRLGKWAFLLGVRQDWVETRQNAQASPGSSVFRRTKETDDAFSGNAGVVYLFDNGLAPYASFSTSFEPVSGTDYYGNTFDPSEGEQYEIGLKYQPAGFNSSVQVSAFNLTQTNVLTSDPVNANFSVQTGEIRSRGVEVEARVNLLDGLDVIGAYTFIDAKVTKDNNVNTLGRTPVGVPRHTASLWGHYTFSEGALRGLSLGAGVRYVGVTPGDSTGWFTVAGFPPVRATVPAYTLVDAVLSYDLGARFGELKGFNVAVNANNLFDKEYVSGCYAVNNGCVYGPRRTITGTLSYRW</sequence>
<dbReference type="PANTHER" id="PTHR32552">
    <property type="entry name" value="FERRICHROME IRON RECEPTOR-RELATED"/>
    <property type="match status" value="1"/>
</dbReference>
<dbReference type="InterPro" id="IPR010105">
    <property type="entry name" value="TonB_sidphr_rcpt"/>
</dbReference>
<dbReference type="RefSeq" id="WP_166953671.1">
    <property type="nucleotide sequence ID" value="NZ_JAASQI010000006.1"/>
</dbReference>
<feature type="signal peptide" evidence="16">
    <location>
        <begin position="1"/>
        <end position="32"/>
    </location>
</feature>
<keyword evidence="20" id="KW-1185">Reference proteome</keyword>
<evidence type="ECO:0000256" key="16">
    <source>
        <dbReference type="SAM" id="SignalP"/>
    </source>
</evidence>
<gene>
    <name evidence="19" type="ORF">FHS82_002714</name>
</gene>
<evidence type="ECO:0000256" key="15">
    <source>
        <dbReference type="RuleBase" id="RU003357"/>
    </source>
</evidence>
<evidence type="ECO:0000256" key="6">
    <source>
        <dbReference type="ARBA" id="ARBA00022692"/>
    </source>
</evidence>